<gene>
    <name evidence="2" type="ORF">DAETH_29080</name>
</gene>
<keyword evidence="1" id="KW-0472">Membrane</keyword>
<keyword evidence="1" id="KW-1133">Transmembrane helix</keyword>
<name>A0ABM8AGV9_9DEIO</name>
<dbReference type="Proteomes" id="UP001064971">
    <property type="component" value="Chromosome"/>
</dbReference>
<evidence type="ECO:0000313" key="2">
    <source>
        <dbReference type="EMBL" id="BDP42939.1"/>
    </source>
</evidence>
<evidence type="ECO:0000313" key="3">
    <source>
        <dbReference type="Proteomes" id="UP001064971"/>
    </source>
</evidence>
<evidence type="ECO:0000256" key="1">
    <source>
        <dbReference type="SAM" id="Phobius"/>
    </source>
</evidence>
<feature type="transmembrane region" description="Helical" evidence="1">
    <location>
        <begin position="109"/>
        <end position="131"/>
    </location>
</feature>
<accession>A0ABM8AGV9</accession>
<dbReference type="RefSeq" id="WP_264775614.1">
    <property type="nucleotide sequence ID" value="NZ_AP026560.1"/>
</dbReference>
<organism evidence="2 3">
    <name type="scientific">Deinococcus aetherius</name>
    <dbReference type="NCBI Taxonomy" id="200252"/>
    <lineage>
        <taxon>Bacteria</taxon>
        <taxon>Thermotogati</taxon>
        <taxon>Deinococcota</taxon>
        <taxon>Deinococci</taxon>
        <taxon>Deinococcales</taxon>
        <taxon>Deinococcaceae</taxon>
        <taxon>Deinococcus</taxon>
    </lineage>
</organism>
<feature type="transmembrane region" description="Helical" evidence="1">
    <location>
        <begin position="24"/>
        <end position="42"/>
    </location>
</feature>
<reference evidence="2" key="1">
    <citation type="submission" date="2022-07" db="EMBL/GenBank/DDBJ databases">
        <title>Complete Genome Sequence of the Radioresistant Bacterium Deinococcus aetherius ST0316, Isolated from the Air Dust collected in Lower Stratosphere above Japan.</title>
        <authorList>
            <person name="Satoh K."/>
            <person name="Hagiwara K."/>
            <person name="Katsumata K."/>
            <person name="Kubo A."/>
            <person name="Yokobori S."/>
            <person name="Yamagishi A."/>
            <person name="Oono Y."/>
            <person name="Narumi I."/>
        </authorList>
    </citation>
    <scope>NUCLEOTIDE SEQUENCE</scope>
    <source>
        <strain evidence="2">ST0316</strain>
    </source>
</reference>
<keyword evidence="3" id="KW-1185">Reference proteome</keyword>
<feature type="transmembrane region" description="Helical" evidence="1">
    <location>
        <begin position="82"/>
        <end position="103"/>
    </location>
</feature>
<sequence length="142" mass="15790">MRDLLTRLDTAINGPLSLDPGVSYLLNSSLRVLCAWAALLAVRNLVRYTRAALPPPHALVNVVYWLRWWFWLRLREFPLLKVGAALLALALLAQVATGAAGTLARLTVFFVWGYGALFLALVGLAQFLAWLTARIQHPERSP</sequence>
<keyword evidence="1" id="KW-0812">Transmembrane</keyword>
<proteinExistence type="predicted"/>
<protein>
    <submittedName>
        <fullName evidence="2">Uncharacterized protein</fullName>
    </submittedName>
</protein>
<dbReference type="EMBL" id="AP026560">
    <property type="protein sequence ID" value="BDP42939.1"/>
    <property type="molecule type" value="Genomic_DNA"/>
</dbReference>